<keyword evidence="2" id="KW-1185">Reference proteome</keyword>
<evidence type="ECO:0000313" key="2">
    <source>
        <dbReference type="Proteomes" id="UP001239111"/>
    </source>
</evidence>
<accession>A0ACC2PTK0</accession>
<reference evidence="1" key="1">
    <citation type="submission" date="2023-04" db="EMBL/GenBank/DDBJ databases">
        <title>A chromosome-level genome assembly of the parasitoid wasp Eretmocerus hayati.</title>
        <authorList>
            <person name="Zhong Y."/>
            <person name="Liu S."/>
            <person name="Liu Y."/>
        </authorList>
    </citation>
    <scope>NUCLEOTIDE SEQUENCE</scope>
    <source>
        <strain evidence="1">ZJU_SS_LIU_2023</strain>
    </source>
</reference>
<protein>
    <submittedName>
        <fullName evidence="1">Uncharacterized protein</fullName>
    </submittedName>
</protein>
<proteinExistence type="predicted"/>
<name>A0ACC2PTK0_9HYME</name>
<organism evidence="1 2">
    <name type="scientific">Eretmocerus hayati</name>
    <dbReference type="NCBI Taxonomy" id="131215"/>
    <lineage>
        <taxon>Eukaryota</taxon>
        <taxon>Metazoa</taxon>
        <taxon>Ecdysozoa</taxon>
        <taxon>Arthropoda</taxon>
        <taxon>Hexapoda</taxon>
        <taxon>Insecta</taxon>
        <taxon>Pterygota</taxon>
        <taxon>Neoptera</taxon>
        <taxon>Endopterygota</taxon>
        <taxon>Hymenoptera</taxon>
        <taxon>Apocrita</taxon>
        <taxon>Proctotrupomorpha</taxon>
        <taxon>Chalcidoidea</taxon>
        <taxon>Aphelinidae</taxon>
        <taxon>Aphelininae</taxon>
        <taxon>Eretmocerus</taxon>
    </lineage>
</organism>
<evidence type="ECO:0000313" key="1">
    <source>
        <dbReference type="EMBL" id="KAJ8686919.1"/>
    </source>
</evidence>
<gene>
    <name evidence="1" type="ORF">QAD02_022713</name>
</gene>
<comment type="caution">
    <text evidence="1">The sequence shown here is derived from an EMBL/GenBank/DDBJ whole genome shotgun (WGS) entry which is preliminary data.</text>
</comment>
<dbReference type="EMBL" id="CM056741">
    <property type="protein sequence ID" value="KAJ8686919.1"/>
    <property type="molecule type" value="Genomic_DNA"/>
</dbReference>
<dbReference type="Proteomes" id="UP001239111">
    <property type="component" value="Chromosome 1"/>
</dbReference>
<sequence>MVAMHALHAREEQMSEMSEITSVRSDNPSRNEDIYEWIESMPLSRSAKNVARDFSDAVLMSEILKFYYPHLVSSHNYIPANSIQNKKDNWNTLNRKVLSKIDIRLSPELIDQLAHSQPGAIEKLLQDFRDKQLSVSIKENEIPEVTDKPEEIDDRPKTRDIPQRRNIFQRFFGSIYRAVTFIFGMLLLVICFWRWFSRKSNTETIEIQPISQDENEGSVRNY</sequence>